<evidence type="ECO:0000256" key="3">
    <source>
        <dbReference type="ARBA" id="ARBA00022989"/>
    </source>
</evidence>
<reference evidence="7 8" key="1">
    <citation type="submission" date="2018-02" db="EMBL/GenBank/DDBJ databases">
        <title>Genome sequence of the basidiomycete white-rot fungus Phlebia centrifuga.</title>
        <authorList>
            <person name="Granchi Z."/>
            <person name="Peng M."/>
            <person name="de Vries R.P."/>
            <person name="Hilden K."/>
            <person name="Makela M.R."/>
            <person name="Grigoriev I."/>
            <person name="Riley R."/>
        </authorList>
    </citation>
    <scope>NUCLEOTIDE SEQUENCE [LARGE SCALE GENOMIC DNA]</scope>
    <source>
        <strain evidence="7 8">FBCC195</strain>
    </source>
</reference>
<keyword evidence="6" id="KW-0732">Signal</keyword>
<keyword evidence="8" id="KW-1185">Reference proteome</keyword>
<dbReference type="PANTHER" id="PTHR48022">
    <property type="entry name" value="PLASTIDIC GLUCOSE TRANSPORTER 4"/>
    <property type="match status" value="1"/>
</dbReference>
<dbReference type="InterPro" id="IPR050360">
    <property type="entry name" value="MFS_Sugar_Transporters"/>
</dbReference>
<proteinExistence type="predicted"/>
<keyword evidence="4 5" id="KW-0472">Membrane</keyword>
<gene>
    <name evidence="7" type="ORF">PHLCEN_2v3854</name>
</gene>
<keyword evidence="2 5" id="KW-0812">Transmembrane</keyword>
<comment type="subcellular location">
    <subcellularLocation>
        <location evidence="1">Membrane</location>
        <topology evidence="1">Multi-pass membrane protein</topology>
    </subcellularLocation>
</comment>
<evidence type="ECO:0000256" key="1">
    <source>
        <dbReference type="ARBA" id="ARBA00004141"/>
    </source>
</evidence>
<dbReference type="GO" id="GO:0016020">
    <property type="term" value="C:membrane"/>
    <property type="evidence" value="ECO:0007669"/>
    <property type="project" value="UniProtKB-SubCell"/>
</dbReference>
<dbReference type="SUPFAM" id="SSF103473">
    <property type="entry name" value="MFS general substrate transporter"/>
    <property type="match status" value="1"/>
</dbReference>
<dbReference type="PANTHER" id="PTHR48022:SF64">
    <property type="entry name" value="MAJOR FACILITATOR SUPERFAMILY (MFS) PROFILE DOMAIN-CONTAINING PROTEIN"/>
    <property type="match status" value="1"/>
</dbReference>
<dbReference type="AlphaFoldDB" id="A0A2R6QBD1"/>
<dbReference type="Gene3D" id="1.20.1250.20">
    <property type="entry name" value="MFS general substrate transporter like domains"/>
    <property type="match status" value="1"/>
</dbReference>
<name>A0A2R6QBD1_9APHY</name>
<evidence type="ECO:0000313" key="7">
    <source>
        <dbReference type="EMBL" id="PSS05430.1"/>
    </source>
</evidence>
<feature type="chain" id="PRO_5015307102" evidence="6">
    <location>
        <begin position="22"/>
        <end position="212"/>
    </location>
</feature>
<feature type="transmembrane region" description="Helical" evidence="5">
    <location>
        <begin position="161"/>
        <end position="183"/>
    </location>
</feature>
<protein>
    <submittedName>
        <fullName evidence="7">Uncharacterized protein</fullName>
    </submittedName>
</protein>
<keyword evidence="3 5" id="KW-1133">Transmembrane helix</keyword>
<organism evidence="7 8">
    <name type="scientific">Hermanssonia centrifuga</name>
    <dbReference type="NCBI Taxonomy" id="98765"/>
    <lineage>
        <taxon>Eukaryota</taxon>
        <taxon>Fungi</taxon>
        <taxon>Dikarya</taxon>
        <taxon>Basidiomycota</taxon>
        <taxon>Agaricomycotina</taxon>
        <taxon>Agaricomycetes</taxon>
        <taxon>Polyporales</taxon>
        <taxon>Meruliaceae</taxon>
        <taxon>Hermanssonia</taxon>
    </lineage>
</organism>
<accession>A0A2R6QBD1</accession>
<dbReference type="InterPro" id="IPR005828">
    <property type="entry name" value="MFS_sugar_transport-like"/>
</dbReference>
<feature type="transmembrane region" description="Helical" evidence="5">
    <location>
        <begin position="137"/>
        <end position="154"/>
    </location>
</feature>
<evidence type="ECO:0000256" key="6">
    <source>
        <dbReference type="SAM" id="SignalP"/>
    </source>
</evidence>
<dbReference type="Proteomes" id="UP000186601">
    <property type="component" value="Unassembled WGS sequence"/>
</dbReference>
<dbReference type="GO" id="GO:0005351">
    <property type="term" value="F:carbohydrate:proton symporter activity"/>
    <property type="evidence" value="ECO:0007669"/>
    <property type="project" value="TreeGrafter"/>
</dbReference>
<evidence type="ECO:0000313" key="8">
    <source>
        <dbReference type="Proteomes" id="UP000186601"/>
    </source>
</evidence>
<sequence length="212" mass="23674">MPNLVRSGVSALVMLQGQVSAIIPLVGADVVSDDPRREAEALNILAYYHGNGDRYDGTHLSFYECLPVPRSHPLVEYEFEEIRTAIALDREAENVGWLTLIKTPGNRRRLRIMIAIAFFSQWSGNNLILLLLSENGILNIFNFVIATTAGLLCDRIGRRPLFIASTIGMFVFWTLQTVCFALYSVHGNIAAAHTFIAMICKYPFTDCKGFDD</sequence>
<evidence type="ECO:0000256" key="4">
    <source>
        <dbReference type="ARBA" id="ARBA00023136"/>
    </source>
</evidence>
<feature type="transmembrane region" description="Helical" evidence="5">
    <location>
        <begin position="112"/>
        <end position="131"/>
    </location>
</feature>
<comment type="caution">
    <text evidence="7">The sequence shown here is derived from an EMBL/GenBank/DDBJ whole genome shotgun (WGS) entry which is preliminary data.</text>
</comment>
<dbReference type="OrthoDB" id="3025895at2759"/>
<evidence type="ECO:0000256" key="2">
    <source>
        <dbReference type="ARBA" id="ARBA00022692"/>
    </source>
</evidence>
<dbReference type="InterPro" id="IPR036259">
    <property type="entry name" value="MFS_trans_sf"/>
</dbReference>
<feature type="signal peptide" evidence="6">
    <location>
        <begin position="1"/>
        <end position="21"/>
    </location>
</feature>
<dbReference type="EMBL" id="MLYV02000372">
    <property type="protein sequence ID" value="PSS05430.1"/>
    <property type="molecule type" value="Genomic_DNA"/>
</dbReference>
<dbReference type="Pfam" id="PF00083">
    <property type="entry name" value="Sugar_tr"/>
    <property type="match status" value="1"/>
</dbReference>
<evidence type="ECO:0000256" key="5">
    <source>
        <dbReference type="SAM" id="Phobius"/>
    </source>
</evidence>